<dbReference type="EMBL" id="JACJTQ010000017">
    <property type="protein sequence ID" value="MBD2692651.1"/>
    <property type="molecule type" value="Genomic_DNA"/>
</dbReference>
<evidence type="ECO:0000313" key="2">
    <source>
        <dbReference type="Proteomes" id="UP000660381"/>
    </source>
</evidence>
<gene>
    <name evidence="1" type="ORF">H6G68_12935</name>
</gene>
<proteinExistence type="predicted"/>
<reference evidence="1 2" key="1">
    <citation type="journal article" date="2020" name="ISME J.">
        <title>Comparative genomics reveals insights into cyanobacterial evolution and habitat adaptation.</title>
        <authorList>
            <person name="Chen M.Y."/>
            <person name="Teng W.K."/>
            <person name="Zhao L."/>
            <person name="Hu C.X."/>
            <person name="Zhou Y.K."/>
            <person name="Han B.P."/>
            <person name="Song L.R."/>
            <person name="Shu W.S."/>
        </authorList>
    </citation>
    <scope>NUCLEOTIDE SEQUENCE [LARGE SCALE GENOMIC DNA]</scope>
    <source>
        <strain evidence="1 2">FACHB-362</strain>
    </source>
</reference>
<protein>
    <submittedName>
        <fullName evidence="1">Uncharacterized protein</fullName>
    </submittedName>
</protein>
<dbReference type="RefSeq" id="WP_190907018.1">
    <property type="nucleotide sequence ID" value="NZ_JACJTQ010000017.1"/>
</dbReference>
<accession>A0ABR8J6J9</accession>
<dbReference type="Proteomes" id="UP000660381">
    <property type="component" value="Unassembled WGS sequence"/>
</dbReference>
<keyword evidence="2" id="KW-1185">Reference proteome</keyword>
<sequence>MTESQEDEFLLSKRDFMLNSLTLGVAVELFSKGSGRSPDECLNFLVQQAEMRMARQTPESIDEFIRQYYTGRQNKAKAVVINFPKFKTA</sequence>
<comment type="caution">
    <text evidence="1">The sequence shown here is derived from an EMBL/GenBank/DDBJ whole genome shotgun (WGS) entry which is preliminary data.</text>
</comment>
<evidence type="ECO:0000313" key="1">
    <source>
        <dbReference type="EMBL" id="MBD2692651.1"/>
    </source>
</evidence>
<organism evidence="1 2">
    <name type="scientific">Anabaena catenula FACHB-362</name>
    <dbReference type="NCBI Taxonomy" id="2692877"/>
    <lineage>
        <taxon>Bacteria</taxon>
        <taxon>Bacillati</taxon>
        <taxon>Cyanobacteriota</taxon>
        <taxon>Cyanophyceae</taxon>
        <taxon>Nostocales</taxon>
        <taxon>Nostocaceae</taxon>
        <taxon>Anabaena</taxon>
    </lineage>
</organism>
<name>A0ABR8J6J9_9NOST</name>